<proteinExistence type="predicted"/>
<name>A0A7W7WU29_9PSEU</name>
<sequence>MTDTDNLHSTLSAWRVGDIGIFRHDEVGDIEVEVERIYSDGPAAPALGIVYADDWHAVIDPSRLRPAPAAEVSR</sequence>
<keyword evidence="2" id="KW-1185">Reference proteome</keyword>
<organism evidence="1 2">
    <name type="scientific">Saccharothrix violaceirubra</name>
    <dbReference type="NCBI Taxonomy" id="413306"/>
    <lineage>
        <taxon>Bacteria</taxon>
        <taxon>Bacillati</taxon>
        <taxon>Actinomycetota</taxon>
        <taxon>Actinomycetes</taxon>
        <taxon>Pseudonocardiales</taxon>
        <taxon>Pseudonocardiaceae</taxon>
        <taxon>Saccharothrix</taxon>
    </lineage>
</organism>
<reference evidence="1 2" key="1">
    <citation type="submission" date="2020-08" db="EMBL/GenBank/DDBJ databases">
        <title>Sequencing the genomes of 1000 actinobacteria strains.</title>
        <authorList>
            <person name="Klenk H.-P."/>
        </authorList>
    </citation>
    <scope>NUCLEOTIDE SEQUENCE [LARGE SCALE GENOMIC DNA]</scope>
    <source>
        <strain evidence="1 2">DSM 45084</strain>
    </source>
</reference>
<dbReference type="RefSeq" id="WP_184666499.1">
    <property type="nucleotide sequence ID" value="NZ_BAABAI010000034.1"/>
</dbReference>
<evidence type="ECO:0000313" key="1">
    <source>
        <dbReference type="EMBL" id="MBB4963751.1"/>
    </source>
</evidence>
<evidence type="ECO:0000313" key="2">
    <source>
        <dbReference type="Proteomes" id="UP000542674"/>
    </source>
</evidence>
<dbReference type="AlphaFoldDB" id="A0A7W7WU29"/>
<dbReference type="Proteomes" id="UP000542674">
    <property type="component" value="Unassembled WGS sequence"/>
</dbReference>
<accession>A0A7W7WU29</accession>
<comment type="caution">
    <text evidence="1">The sequence shown here is derived from an EMBL/GenBank/DDBJ whole genome shotgun (WGS) entry which is preliminary data.</text>
</comment>
<dbReference type="EMBL" id="JACHJS010000001">
    <property type="protein sequence ID" value="MBB4963751.1"/>
    <property type="molecule type" value="Genomic_DNA"/>
</dbReference>
<gene>
    <name evidence="1" type="ORF">F4559_001110</name>
</gene>
<protein>
    <submittedName>
        <fullName evidence="1">Uncharacterized protein</fullName>
    </submittedName>
</protein>